<dbReference type="eggNOG" id="KOG0284">
    <property type="taxonomic scope" value="Eukaryota"/>
</dbReference>
<proteinExistence type="predicted"/>
<feature type="compositionally biased region" description="Pro residues" evidence="1">
    <location>
        <begin position="14"/>
        <end position="31"/>
    </location>
</feature>
<keyword evidence="2" id="KW-1185">Reference proteome</keyword>
<dbReference type="AlphaFoldDB" id="A0A1U7WNI4"/>
<evidence type="ECO:0000256" key="1">
    <source>
        <dbReference type="SAM" id="MobiDB-lite"/>
    </source>
</evidence>
<dbReference type="STRING" id="4096.A0A1U7WNI4"/>
<reference evidence="2" key="1">
    <citation type="journal article" date="2013" name="Genome Biol.">
        <title>Reference genomes and transcriptomes of Nicotiana sylvestris and Nicotiana tomentosiformis.</title>
        <authorList>
            <person name="Sierro N."/>
            <person name="Battey J.N."/>
            <person name="Ouadi S."/>
            <person name="Bovet L."/>
            <person name="Goepfert S."/>
            <person name="Bakaher N."/>
            <person name="Peitsch M.C."/>
            <person name="Ivanov N.V."/>
        </authorList>
    </citation>
    <scope>NUCLEOTIDE SEQUENCE [LARGE SCALE GENOMIC DNA]</scope>
</reference>
<evidence type="ECO:0000313" key="2">
    <source>
        <dbReference type="Proteomes" id="UP000189701"/>
    </source>
</evidence>
<name>A0A1U7WNI4_NICSY</name>
<evidence type="ECO:0000313" key="3">
    <source>
        <dbReference type="RefSeq" id="XP_009776234.1"/>
    </source>
</evidence>
<organism evidence="2 3">
    <name type="scientific">Nicotiana sylvestris</name>
    <name type="common">Wood tobacco</name>
    <name type="synonym">South American tobacco</name>
    <dbReference type="NCBI Taxonomy" id="4096"/>
    <lineage>
        <taxon>Eukaryota</taxon>
        <taxon>Viridiplantae</taxon>
        <taxon>Streptophyta</taxon>
        <taxon>Embryophyta</taxon>
        <taxon>Tracheophyta</taxon>
        <taxon>Spermatophyta</taxon>
        <taxon>Magnoliopsida</taxon>
        <taxon>eudicotyledons</taxon>
        <taxon>Gunneridae</taxon>
        <taxon>Pentapetalae</taxon>
        <taxon>asterids</taxon>
        <taxon>lamiids</taxon>
        <taxon>Solanales</taxon>
        <taxon>Solanaceae</taxon>
        <taxon>Nicotianoideae</taxon>
        <taxon>Nicotianeae</taxon>
        <taxon>Nicotiana</taxon>
    </lineage>
</organism>
<feature type="region of interest" description="Disordered" evidence="1">
    <location>
        <begin position="1"/>
        <end position="140"/>
    </location>
</feature>
<feature type="compositionally biased region" description="Low complexity" evidence="1">
    <location>
        <begin position="1"/>
        <end position="13"/>
    </location>
</feature>
<dbReference type="OrthoDB" id="1226114at2759"/>
<dbReference type="RefSeq" id="XP_009776234.1">
    <property type="nucleotide sequence ID" value="XM_009777932.1"/>
</dbReference>
<reference evidence="3" key="2">
    <citation type="submission" date="2025-08" db="UniProtKB">
        <authorList>
            <consortium name="RefSeq"/>
        </authorList>
    </citation>
    <scope>IDENTIFICATION</scope>
    <source>
        <tissue evidence="3">Leaf</tissue>
    </source>
</reference>
<feature type="compositionally biased region" description="Low complexity" evidence="1">
    <location>
        <begin position="32"/>
        <end position="51"/>
    </location>
</feature>
<accession>A0A1U7WNI4</accession>
<gene>
    <name evidence="3" type="primary">LOC104226049</name>
</gene>
<sequence length="140" mass="14766">MTSHPLQPSNLPQLQPPHMPLMPHPHLPRPPHQLQQVNMPGLPSSMPGSGSIQAMPIPGPMGIQGNMNQMVPPMPQGHFVGMPSGSGPQGNVPPGGLPNMQGPQNPGGNQMFPPGRGFNRQQAGQMPLMPGHNPYQVSGL</sequence>
<dbReference type="Proteomes" id="UP000189701">
    <property type="component" value="Unplaced"/>
</dbReference>
<protein>
    <submittedName>
        <fullName evidence="3">Flowering time control protein FY-like</fullName>
    </submittedName>
</protein>